<name>A0A4Y2KIT8_ARAVE</name>
<proteinExistence type="predicted"/>
<gene>
    <name evidence="1" type="ORF">AVEN_116430_1</name>
</gene>
<evidence type="ECO:0000313" key="2">
    <source>
        <dbReference type="Proteomes" id="UP000499080"/>
    </source>
</evidence>
<evidence type="ECO:0000313" key="1">
    <source>
        <dbReference type="EMBL" id="GBN02245.1"/>
    </source>
</evidence>
<accession>A0A4Y2KIT8</accession>
<dbReference type="AlphaFoldDB" id="A0A4Y2KIT8"/>
<protein>
    <submittedName>
        <fullName evidence="1">Uncharacterized protein</fullName>
    </submittedName>
</protein>
<sequence length="160" mass="18999">MNFVPIVSRKTCSSNIQYKKLDRKSFEYQPETTDARSIRQYPVGTRVRFAVNQPRPTADDWADLENILLLYKNKINKPTLTRELWREEYLEHRTEKVIVTSMKLLRKSLCWEKKKNRTFFGLTPFFTPKRVGARFLKKYRLPNGTHECFESRDSEVTSSA</sequence>
<organism evidence="1 2">
    <name type="scientific">Araneus ventricosus</name>
    <name type="common">Orbweaver spider</name>
    <name type="synonym">Epeira ventricosa</name>
    <dbReference type="NCBI Taxonomy" id="182803"/>
    <lineage>
        <taxon>Eukaryota</taxon>
        <taxon>Metazoa</taxon>
        <taxon>Ecdysozoa</taxon>
        <taxon>Arthropoda</taxon>
        <taxon>Chelicerata</taxon>
        <taxon>Arachnida</taxon>
        <taxon>Araneae</taxon>
        <taxon>Araneomorphae</taxon>
        <taxon>Entelegynae</taxon>
        <taxon>Araneoidea</taxon>
        <taxon>Araneidae</taxon>
        <taxon>Araneus</taxon>
    </lineage>
</organism>
<reference evidence="1 2" key="1">
    <citation type="journal article" date="2019" name="Sci. Rep.">
        <title>Orb-weaving spider Araneus ventricosus genome elucidates the spidroin gene catalogue.</title>
        <authorList>
            <person name="Kono N."/>
            <person name="Nakamura H."/>
            <person name="Ohtoshi R."/>
            <person name="Moran D.A.P."/>
            <person name="Shinohara A."/>
            <person name="Yoshida Y."/>
            <person name="Fujiwara M."/>
            <person name="Mori M."/>
            <person name="Tomita M."/>
            <person name="Arakawa K."/>
        </authorList>
    </citation>
    <scope>NUCLEOTIDE SEQUENCE [LARGE SCALE GENOMIC DNA]</scope>
</reference>
<keyword evidence="2" id="KW-1185">Reference proteome</keyword>
<dbReference type="Proteomes" id="UP000499080">
    <property type="component" value="Unassembled WGS sequence"/>
</dbReference>
<comment type="caution">
    <text evidence="1">The sequence shown here is derived from an EMBL/GenBank/DDBJ whole genome shotgun (WGS) entry which is preliminary data.</text>
</comment>
<dbReference type="EMBL" id="BGPR01004688">
    <property type="protein sequence ID" value="GBN02245.1"/>
    <property type="molecule type" value="Genomic_DNA"/>
</dbReference>